<feature type="transmembrane region" description="Helical" evidence="1">
    <location>
        <begin position="209"/>
        <end position="229"/>
    </location>
</feature>
<reference evidence="3 4" key="1">
    <citation type="submission" date="2019-03" db="EMBL/GenBank/DDBJ databases">
        <title>Jiella endophytica sp. nov., a novel endophytic bacterium isolated from root of Ficus microcarpa Linn. f.</title>
        <authorList>
            <person name="Tuo L."/>
        </authorList>
    </citation>
    <scope>NUCLEOTIDE SEQUENCE [LARGE SCALE GENOMIC DNA]</scope>
    <source>
        <strain evidence="3 4">CBS5Q-3</strain>
    </source>
</reference>
<keyword evidence="1" id="KW-0472">Membrane</keyword>
<keyword evidence="1" id="KW-1133">Transmembrane helix</keyword>
<feature type="domain" description="PepSY" evidence="2">
    <location>
        <begin position="82"/>
        <end position="132"/>
    </location>
</feature>
<evidence type="ECO:0000256" key="1">
    <source>
        <dbReference type="SAM" id="Phobius"/>
    </source>
</evidence>
<dbReference type="AlphaFoldDB" id="A0A4Y8R9K2"/>
<keyword evidence="1" id="KW-0812">Transmembrane</keyword>
<gene>
    <name evidence="3" type="ORF">E3C22_22120</name>
</gene>
<dbReference type="Pfam" id="PF03413">
    <property type="entry name" value="PepSY"/>
    <property type="match status" value="1"/>
</dbReference>
<dbReference type="Proteomes" id="UP000298179">
    <property type="component" value="Unassembled WGS sequence"/>
</dbReference>
<comment type="caution">
    <text evidence="3">The sequence shown here is derived from an EMBL/GenBank/DDBJ whole genome shotgun (WGS) entry which is preliminary data.</text>
</comment>
<dbReference type="EMBL" id="SOZD01000010">
    <property type="protein sequence ID" value="TFF18251.1"/>
    <property type="molecule type" value="Genomic_DNA"/>
</dbReference>
<keyword evidence="4" id="KW-1185">Reference proteome</keyword>
<dbReference type="OrthoDB" id="9791166at2"/>
<evidence type="ECO:0000313" key="3">
    <source>
        <dbReference type="EMBL" id="TFF18251.1"/>
    </source>
</evidence>
<dbReference type="PANTHER" id="PTHR34219">
    <property type="entry name" value="IRON-REGULATED INNER MEMBRANE PROTEIN-RELATED"/>
    <property type="match status" value="1"/>
</dbReference>
<evidence type="ECO:0000313" key="4">
    <source>
        <dbReference type="Proteomes" id="UP000298179"/>
    </source>
</evidence>
<dbReference type="InterPro" id="IPR005625">
    <property type="entry name" value="PepSY-ass_TM"/>
</dbReference>
<dbReference type="InterPro" id="IPR025711">
    <property type="entry name" value="PepSY"/>
</dbReference>
<name>A0A4Y8R9K2_9HYPH</name>
<dbReference type="Pfam" id="PF03929">
    <property type="entry name" value="PepSY_TM"/>
    <property type="match status" value="1"/>
</dbReference>
<proteinExistence type="predicted"/>
<feature type="transmembrane region" description="Helical" evidence="1">
    <location>
        <begin position="30"/>
        <end position="52"/>
    </location>
</feature>
<dbReference type="PANTHER" id="PTHR34219:SF1">
    <property type="entry name" value="PEPSY DOMAIN-CONTAINING PROTEIN"/>
    <property type="match status" value="1"/>
</dbReference>
<feature type="transmembrane region" description="Helical" evidence="1">
    <location>
        <begin position="159"/>
        <end position="179"/>
    </location>
</feature>
<protein>
    <submittedName>
        <fullName evidence="3">PepSY domain-containing protein</fullName>
    </submittedName>
</protein>
<organism evidence="3 4">
    <name type="scientific">Jiella endophytica</name>
    <dbReference type="NCBI Taxonomy" id="2558362"/>
    <lineage>
        <taxon>Bacteria</taxon>
        <taxon>Pseudomonadati</taxon>
        <taxon>Pseudomonadota</taxon>
        <taxon>Alphaproteobacteria</taxon>
        <taxon>Hyphomicrobiales</taxon>
        <taxon>Aurantimonadaceae</taxon>
        <taxon>Jiella</taxon>
    </lineage>
</organism>
<feature type="transmembrane region" description="Helical" evidence="1">
    <location>
        <begin position="422"/>
        <end position="449"/>
    </location>
</feature>
<accession>A0A4Y8R9K2</accession>
<feature type="transmembrane region" description="Helical" evidence="1">
    <location>
        <begin position="381"/>
        <end position="402"/>
    </location>
</feature>
<evidence type="ECO:0000259" key="2">
    <source>
        <dbReference type="Pfam" id="PF03413"/>
    </source>
</evidence>
<dbReference type="RefSeq" id="WP_134764063.1">
    <property type="nucleotide sequence ID" value="NZ_SOZD01000010.1"/>
</dbReference>
<sequence length="461" mass="49586">MSETTFERTNDGVAARSATDLYRAVWRWHFYAGLFVLPFLILLATTGGIYLFHDDLDRLLQPDLKQVEAVAGATPVAPSAMVSAALDSVPGQAVKFTDPATPDTSAEITVTTPGGETRAVYVNPYTAEVLGDLPDRGTVMWTLRHIHSLKILGPYAESLVEIAAGWAILLVGTGIFLWWPRNRRRGQAGGVLTVRGAPRNRLFWRDTHAVTGIFVGIFILFLAVTGMPWSGVWGAKVNEWANGTNFGYPAGVYVGVPMSDARLADTGETAWSLEQAKLPESSAPSAGAKAQPIGIDRAMAIVDGLGLARGFALALPTTPTGVYSASVYPDDLSRQRIAHLDQYSGKVLVDMSFADYGPAAKAMEWGINTHMGQEYGLMNKLVLAAACVAMVLLAVSAAVMWWKRRPKGSLGVPPLPEDRRAFRGLIAILIVGGIVYPLVGLSLIVMLALDFAVVRLGRQPV</sequence>